<accession>A0AAE1BAB7</accession>
<evidence type="ECO:0000313" key="3">
    <source>
        <dbReference type="Proteomes" id="UP001283361"/>
    </source>
</evidence>
<feature type="compositionally biased region" description="Low complexity" evidence="1">
    <location>
        <begin position="1"/>
        <end position="14"/>
    </location>
</feature>
<dbReference type="AlphaFoldDB" id="A0AAE1BAB7"/>
<feature type="region of interest" description="Disordered" evidence="1">
    <location>
        <begin position="1"/>
        <end position="32"/>
    </location>
</feature>
<feature type="compositionally biased region" description="Acidic residues" evidence="1">
    <location>
        <begin position="15"/>
        <end position="27"/>
    </location>
</feature>
<organism evidence="2 3">
    <name type="scientific">Elysia crispata</name>
    <name type="common">lettuce slug</name>
    <dbReference type="NCBI Taxonomy" id="231223"/>
    <lineage>
        <taxon>Eukaryota</taxon>
        <taxon>Metazoa</taxon>
        <taxon>Spiralia</taxon>
        <taxon>Lophotrochozoa</taxon>
        <taxon>Mollusca</taxon>
        <taxon>Gastropoda</taxon>
        <taxon>Heterobranchia</taxon>
        <taxon>Euthyneura</taxon>
        <taxon>Panpulmonata</taxon>
        <taxon>Sacoglossa</taxon>
        <taxon>Placobranchoidea</taxon>
        <taxon>Plakobranchidae</taxon>
        <taxon>Elysia</taxon>
    </lineage>
</organism>
<dbReference type="EMBL" id="JAWDGP010000233">
    <property type="protein sequence ID" value="KAK3802445.1"/>
    <property type="molecule type" value="Genomic_DNA"/>
</dbReference>
<dbReference type="Proteomes" id="UP001283361">
    <property type="component" value="Unassembled WGS sequence"/>
</dbReference>
<comment type="caution">
    <text evidence="2">The sequence shown here is derived from an EMBL/GenBank/DDBJ whole genome shotgun (WGS) entry which is preliminary data.</text>
</comment>
<keyword evidence="3" id="KW-1185">Reference proteome</keyword>
<sequence length="379" mass="41884">MSQSKSTSSYSSSSSEEDNNLSSDNEENATRHERDIRLVVNRRVCSACPRTDKIPVYCFNRKKESDATKATLPPRSLIIDGANGRMVMTNCNSSNNVTAGEPLMSVVSTGPLADMSGIRKVTKNGKIIPSAILFENVSPQDVWILFKFYKEITGDTAVDSMEISEAIRTTQLDMKDSANNAIFDLATLMGADVFINTLSSTSLGAPEEAIIKTIVQHNQTHLDSQVSYVVIPRLTVNKYVPPLVPAVVLDGTYGVYEANAKNILKSIMQKKKETVVDPDEVNNGINYMSMVTYINLTRLYEVNPSPRLVVFSNVDPAAVWGMIRFYENIIHPSDKTSSIYSVLGKLDSQKLKSSVYKDWLILAKKSGATAFSTILRRNL</sequence>
<gene>
    <name evidence="2" type="ORF">RRG08_018555</name>
</gene>
<protein>
    <submittedName>
        <fullName evidence="2">Uncharacterized protein</fullName>
    </submittedName>
</protein>
<evidence type="ECO:0000256" key="1">
    <source>
        <dbReference type="SAM" id="MobiDB-lite"/>
    </source>
</evidence>
<reference evidence="2" key="1">
    <citation type="journal article" date="2023" name="G3 (Bethesda)">
        <title>A reference genome for the long-term kleptoplast-retaining sea slug Elysia crispata morphotype clarki.</title>
        <authorList>
            <person name="Eastman K.E."/>
            <person name="Pendleton A.L."/>
            <person name="Shaikh M.A."/>
            <person name="Suttiyut T."/>
            <person name="Ogas R."/>
            <person name="Tomko P."/>
            <person name="Gavelis G."/>
            <person name="Widhalm J.R."/>
            <person name="Wisecaver J.H."/>
        </authorList>
    </citation>
    <scope>NUCLEOTIDE SEQUENCE</scope>
    <source>
        <strain evidence="2">ECLA1</strain>
    </source>
</reference>
<proteinExistence type="predicted"/>
<evidence type="ECO:0000313" key="2">
    <source>
        <dbReference type="EMBL" id="KAK3802445.1"/>
    </source>
</evidence>
<name>A0AAE1BAB7_9GAST</name>